<dbReference type="EMBL" id="RBXT01000001">
    <property type="protein sequence ID" value="RKT77772.1"/>
    <property type="molecule type" value="Genomic_DNA"/>
</dbReference>
<proteinExistence type="predicted"/>
<reference evidence="2 3" key="1">
    <citation type="submission" date="2018-10" db="EMBL/GenBank/DDBJ databases">
        <title>Sequencing the genomes of 1000 actinobacteria strains.</title>
        <authorList>
            <person name="Klenk H.-P."/>
        </authorList>
    </citation>
    <scope>NUCLEOTIDE SEQUENCE [LARGE SCALE GENOMIC DNA]</scope>
    <source>
        <strain evidence="2 3">DSM 44267</strain>
    </source>
</reference>
<comment type="caution">
    <text evidence="2">The sequence shown here is derived from an EMBL/GenBank/DDBJ whole genome shotgun (WGS) entry which is preliminary data.</text>
</comment>
<organism evidence="2 3">
    <name type="scientific">Terracoccus luteus</name>
    <dbReference type="NCBI Taxonomy" id="53356"/>
    <lineage>
        <taxon>Bacteria</taxon>
        <taxon>Bacillati</taxon>
        <taxon>Actinomycetota</taxon>
        <taxon>Actinomycetes</taxon>
        <taxon>Micrococcales</taxon>
        <taxon>Intrasporangiaceae</taxon>
        <taxon>Terracoccus</taxon>
    </lineage>
</organism>
<dbReference type="Proteomes" id="UP000590811">
    <property type="component" value="Unassembled WGS sequence"/>
</dbReference>
<sequence>MSADWTWVYLDAQGNPVTDAALPTNGFPTQSDAENYLGESWRELLDAGVEAVTLRENDTVVYGPMSLRAAE</sequence>
<evidence type="ECO:0000313" key="3">
    <source>
        <dbReference type="Proteomes" id="UP000278440"/>
    </source>
</evidence>
<dbReference type="RefSeq" id="WP_121031855.1">
    <property type="nucleotide sequence ID" value="NZ_JACHVT010000001.1"/>
</dbReference>
<gene>
    <name evidence="2" type="ORF">DFJ68_1200</name>
    <name evidence="1" type="ORF">FHW14_000110</name>
</gene>
<dbReference type="EMBL" id="JACHVT010000001">
    <property type="protein sequence ID" value="MBB2984970.1"/>
    <property type="molecule type" value="Genomic_DNA"/>
</dbReference>
<evidence type="ECO:0000313" key="4">
    <source>
        <dbReference type="Proteomes" id="UP000590811"/>
    </source>
</evidence>
<keyword evidence="3" id="KW-1185">Reference proteome</keyword>
<accession>A0A495XUZ0</accession>
<dbReference type="AlphaFoldDB" id="A0A495XUZ0"/>
<evidence type="ECO:0000313" key="1">
    <source>
        <dbReference type="EMBL" id="MBB2984970.1"/>
    </source>
</evidence>
<dbReference type="Proteomes" id="UP000278440">
    <property type="component" value="Unassembled WGS sequence"/>
</dbReference>
<reference evidence="1 4" key="2">
    <citation type="submission" date="2020-08" db="EMBL/GenBank/DDBJ databases">
        <title>Genomic Encyclopedia of Type Strains, Phase IV (KMG-V): Genome sequencing to study the core and pangenomes of soil and plant-associated prokaryotes.</title>
        <authorList>
            <person name="Whitman W."/>
        </authorList>
    </citation>
    <scope>NUCLEOTIDE SEQUENCE [LARGE SCALE GENOMIC DNA]</scope>
    <source>
        <strain evidence="1 4">B3ACCR2</strain>
    </source>
</reference>
<protein>
    <submittedName>
        <fullName evidence="2">Uncharacterized protein</fullName>
    </submittedName>
</protein>
<name>A0A495XUZ0_9MICO</name>
<dbReference type="OrthoDB" id="3214648at2"/>
<evidence type="ECO:0000313" key="2">
    <source>
        <dbReference type="EMBL" id="RKT77772.1"/>
    </source>
</evidence>